<feature type="domain" description="Nudix hydrolase" evidence="7">
    <location>
        <begin position="14"/>
        <end position="219"/>
    </location>
</feature>
<accession>A0ABV2Q3U4</accession>
<dbReference type="PROSITE" id="PS51462">
    <property type="entry name" value="NUDIX"/>
    <property type="match status" value="1"/>
</dbReference>
<evidence type="ECO:0000259" key="7">
    <source>
        <dbReference type="PROSITE" id="PS51462"/>
    </source>
</evidence>
<dbReference type="CDD" id="cd18870">
    <property type="entry name" value="NUDIX_AcylCoAdiphos_Nudt19"/>
    <property type="match status" value="1"/>
</dbReference>
<sequence length="298" mass="32798">MEAMELNSNVIDTPPRDAASLVMIRDGAQGLEVLLMRRHTDSSVLGGACVFPGGKLDAADSSAELLERLDRSPSELHARLGEPELSPAHAAALYVAAAREAFEEAGVLYQQVGNAEVATVDAAARASLSAGETFNALLARLGLTLDTDALVPWSRWITPRRPSVMNKRFDTRFFLAVAPADQIARHDNFETTETLWLTPRNALIEYKEGRIDLAPPQIMGLAHLSRFTTVAQARSDALTRKPPLVEPESFEEDGTRVLCYPGDERHSVRERALPTPTRLVWKDKRFEPPGGFEALFQE</sequence>
<dbReference type="Gene3D" id="3.90.79.10">
    <property type="entry name" value="Nucleoside Triphosphate Pyrophosphohydrolase"/>
    <property type="match status" value="1"/>
</dbReference>
<dbReference type="InterPro" id="IPR015797">
    <property type="entry name" value="NUDIX_hydrolase-like_dom_sf"/>
</dbReference>
<protein>
    <submittedName>
        <fullName evidence="8">8-oxo-dGTP pyrophosphatase MutT (NUDIX family)</fullName>
    </submittedName>
</protein>
<dbReference type="Proteomes" id="UP001549320">
    <property type="component" value="Unassembled WGS sequence"/>
</dbReference>
<keyword evidence="4" id="KW-0378">Hydrolase</keyword>
<keyword evidence="6" id="KW-0464">Manganese</keyword>
<comment type="cofactor">
    <cofactor evidence="1">
        <name>Mn(2+)</name>
        <dbReference type="ChEBI" id="CHEBI:29035"/>
    </cofactor>
</comment>
<name>A0ABV2Q3U4_9BURK</name>
<comment type="caution">
    <text evidence="8">The sequence shown here is derived from an EMBL/GenBank/DDBJ whole genome shotgun (WGS) entry which is preliminary data.</text>
</comment>
<dbReference type="InterPro" id="IPR000086">
    <property type="entry name" value="NUDIX_hydrolase_dom"/>
</dbReference>
<dbReference type="InterPro" id="IPR039121">
    <property type="entry name" value="NUDT19"/>
</dbReference>
<gene>
    <name evidence="8" type="ORF">ABIE13_000796</name>
</gene>
<dbReference type="EMBL" id="JBEPSH010000002">
    <property type="protein sequence ID" value="MET4575696.1"/>
    <property type="molecule type" value="Genomic_DNA"/>
</dbReference>
<comment type="cofactor">
    <cofactor evidence="2">
        <name>Mg(2+)</name>
        <dbReference type="ChEBI" id="CHEBI:18420"/>
    </cofactor>
</comment>
<keyword evidence="3" id="KW-0479">Metal-binding</keyword>
<dbReference type="PANTHER" id="PTHR12318">
    <property type="entry name" value="TESTOSTERONE-REGULATED PROTEIN RP2"/>
    <property type="match status" value="1"/>
</dbReference>
<evidence type="ECO:0000313" key="8">
    <source>
        <dbReference type="EMBL" id="MET4575696.1"/>
    </source>
</evidence>
<evidence type="ECO:0000256" key="2">
    <source>
        <dbReference type="ARBA" id="ARBA00001946"/>
    </source>
</evidence>
<evidence type="ECO:0000256" key="4">
    <source>
        <dbReference type="ARBA" id="ARBA00022801"/>
    </source>
</evidence>
<evidence type="ECO:0000256" key="5">
    <source>
        <dbReference type="ARBA" id="ARBA00022842"/>
    </source>
</evidence>
<evidence type="ECO:0000313" key="9">
    <source>
        <dbReference type="Proteomes" id="UP001549320"/>
    </source>
</evidence>
<dbReference type="SUPFAM" id="SSF55811">
    <property type="entry name" value="Nudix"/>
    <property type="match status" value="1"/>
</dbReference>
<organism evidence="8 9">
    <name type="scientific">Ottowia thiooxydans</name>
    <dbReference type="NCBI Taxonomy" id="219182"/>
    <lineage>
        <taxon>Bacteria</taxon>
        <taxon>Pseudomonadati</taxon>
        <taxon>Pseudomonadota</taxon>
        <taxon>Betaproteobacteria</taxon>
        <taxon>Burkholderiales</taxon>
        <taxon>Comamonadaceae</taxon>
        <taxon>Ottowia</taxon>
    </lineage>
</organism>
<evidence type="ECO:0000256" key="3">
    <source>
        <dbReference type="ARBA" id="ARBA00022723"/>
    </source>
</evidence>
<dbReference type="PANTHER" id="PTHR12318:SF0">
    <property type="entry name" value="ACYL-COENZYME A DIPHOSPHATASE NUDT19"/>
    <property type="match status" value="1"/>
</dbReference>
<evidence type="ECO:0000256" key="6">
    <source>
        <dbReference type="ARBA" id="ARBA00023211"/>
    </source>
</evidence>
<keyword evidence="9" id="KW-1185">Reference proteome</keyword>
<evidence type="ECO:0000256" key="1">
    <source>
        <dbReference type="ARBA" id="ARBA00001936"/>
    </source>
</evidence>
<reference evidence="8 9" key="1">
    <citation type="submission" date="2024-06" db="EMBL/GenBank/DDBJ databases">
        <title>Sorghum-associated microbial communities from plants grown in Nebraska, USA.</title>
        <authorList>
            <person name="Schachtman D."/>
        </authorList>
    </citation>
    <scope>NUCLEOTIDE SEQUENCE [LARGE SCALE GENOMIC DNA]</scope>
    <source>
        <strain evidence="8 9">2709</strain>
    </source>
</reference>
<proteinExistence type="predicted"/>
<keyword evidence="5" id="KW-0460">Magnesium</keyword>